<dbReference type="EMBL" id="SNZR01000016">
    <property type="protein sequence ID" value="TDR87222.1"/>
    <property type="molecule type" value="Genomic_DNA"/>
</dbReference>
<evidence type="ECO:0000313" key="2">
    <source>
        <dbReference type="EMBL" id="TDR87222.1"/>
    </source>
</evidence>
<name>A0A4R7BR25_9HYPH</name>
<evidence type="ECO:0000256" key="1">
    <source>
        <dbReference type="SAM" id="Phobius"/>
    </source>
</evidence>
<keyword evidence="1" id="KW-1133">Transmembrane helix</keyword>
<keyword evidence="3" id="KW-1185">Reference proteome</keyword>
<dbReference type="AlphaFoldDB" id="A0A4R7BR25"/>
<comment type="caution">
    <text evidence="2">The sequence shown here is derived from an EMBL/GenBank/DDBJ whole genome shotgun (WGS) entry which is preliminary data.</text>
</comment>
<dbReference type="OrthoDB" id="7187254at2"/>
<sequence>MNRSDLPVGEDDLTAHVDGRLPPERWDAVATYLRANPETEERLALDRSLRDALRERLRSKAEEPVPARLRVALMRADRRRSWRQTLAYAAAASMFLAVGAAGGWFARDFTGGPRPTAGRAWAGLARDALSAHRTFSVEITHPVEVKASEEEHLSRWLSKRLKRRLVIPDLSDQFGLELVGGRLLPAGPDVAALLMYADGSGNRLTLYVRCGETGQTALNFMREGEVSTFAWIDDGVGYVVAAAMDRERLQKVARAVSQEFDMEAVRSRRAL</sequence>
<dbReference type="RefSeq" id="WP_133773964.1">
    <property type="nucleotide sequence ID" value="NZ_SNZR01000016.1"/>
</dbReference>
<feature type="transmembrane region" description="Helical" evidence="1">
    <location>
        <begin position="85"/>
        <end position="106"/>
    </location>
</feature>
<accession>A0A4R7BR25</accession>
<organism evidence="2 3">
    <name type="scientific">Enterovirga rhinocerotis</name>
    <dbReference type="NCBI Taxonomy" id="1339210"/>
    <lineage>
        <taxon>Bacteria</taxon>
        <taxon>Pseudomonadati</taxon>
        <taxon>Pseudomonadota</taxon>
        <taxon>Alphaproteobacteria</taxon>
        <taxon>Hyphomicrobiales</taxon>
        <taxon>Methylobacteriaceae</taxon>
        <taxon>Enterovirga</taxon>
    </lineage>
</organism>
<proteinExistence type="predicted"/>
<keyword evidence="1" id="KW-0472">Membrane</keyword>
<gene>
    <name evidence="2" type="ORF">EV668_4302</name>
</gene>
<keyword evidence="1" id="KW-0812">Transmembrane</keyword>
<protein>
    <submittedName>
        <fullName evidence="2">Anti-sigma factor RsiW</fullName>
    </submittedName>
</protein>
<evidence type="ECO:0000313" key="3">
    <source>
        <dbReference type="Proteomes" id="UP000295122"/>
    </source>
</evidence>
<reference evidence="2 3" key="1">
    <citation type="submission" date="2019-03" db="EMBL/GenBank/DDBJ databases">
        <title>Genomic Encyclopedia of Type Strains, Phase IV (KMG-IV): sequencing the most valuable type-strain genomes for metagenomic binning, comparative biology and taxonomic classification.</title>
        <authorList>
            <person name="Goeker M."/>
        </authorList>
    </citation>
    <scope>NUCLEOTIDE SEQUENCE [LARGE SCALE GENOMIC DNA]</scope>
    <source>
        <strain evidence="2 3">DSM 25903</strain>
    </source>
</reference>
<dbReference type="Proteomes" id="UP000295122">
    <property type="component" value="Unassembled WGS sequence"/>
</dbReference>